<dbReference type="GO" id="GO:0016805">
    <property type="term" value="F:dipeptidase activity"/>
    <property type="evidence" value="ECO:0007669"/>
    <property type="project" value="TreeGrafter"/>
</dbReference>
<proteinExistence type="predicted"/>
<evidence type="ECO:0000313" key="3">
    <source>
        <dbReference type="Proteomes" id="UP000000271"/>
    </source>
</evidence>
<dbReference type="Proteomes" id="UP000000271">
    <property type="component" value="Chromosome"/>
</dbReference>
<gene>
    <name evidence="2" type="ordered locus">Bsel_0246</name>
</gene>
<dbReference type="HOGENOM" id="CLU_031812_0_1_9"/>
<feature type="domain" description="Peptidase M20 dimerisation" evidence="1">
    <location>
        <begin position="188"/>
        <end position="279"/>
    </location>
</feature>
<dbReference type="Gene3D" id="3.30.70.360">
    <property type="match status" value="1"/>
</dbReference>
<dbReference type="InterPro" id="IPR017145">
    <property type="entry name" value="Aminobenzoyl-glu_utiliz_pB"/>
</dbReference>
<dbReference type="Gene3D" id="3.40.630.10">
    <property type="entry name" value="Zn peptidases"/>
    <property type="match status" value="2"/>
</dbReference>
<dbReference type="eggNOG" id="COG1473">
    <property type="taxonomic scope" value="Bacteria"/>
</dbReference>
<dbReference type="PANTHER" id="PTHR30575:SF0">
    <property type="entry name" value="XAA-ARG DIPEPTIDASE"/>
    <property type="match status" value="1"/>
</dbReference>
<dbReference type="PIRSF" id="PIRSF037227">
    <property type="entry name" value="Aminobenzoyl-glu_utiliz_pB"/>
    <property type="match status" value="1"/>
</dbReference>
<reference evidence="2" key="1">
    <citation type="submission" date="2009-10" db="EMBL/GenBank/DDBJ databases">
        <title>Complete sequence of Bacillus selenitireducens MLS10.</title>
        <authorList>
            <consortium name="US DOE Joint Genome Institute"/>
            <person name="Lucas S."/>
            <person name="Copeland A."/>
            <person name="Lapidus A."/>
            <person name="Glavina del Rio T."/>
            <person name="Dalin E."/>
            <person name="Tice H."/>
            <person name="Bruce D."/>
            <person name="Goodwin L."/>
            <person name="Pitluck S."/>
            <person name="Sims D."/>
            <person name="Brettin T."/>
            <person name="Detter J.C."/>
            <person name="Han C."/>
            <person name="Larimer F."/>
            <person name="Land M."/>
            <person name="Hauser L."/>
            <person name="Kyrpides N."/>
            <person name="Ovchinnikova G."/>
            <person name="Stolz J."/>
        </authorList>
    </citation>
    <scope>NUCLEOTIDE SEQUENCE [LARGE SCALE GENOMIC DNA]</scope>
    <source>
        <strain evidence="2">MLS10</strain>
    </source>
</reference>
<dbReference type="Pfam" id="PF07687">
    <property type="entry name" value="M20_dimer"/>
    <property type="match status" value="1"/>
</dbReference>
<dbReference type="PANTHER" id="PTHR30575">
    <property type="entry name" value="PEPTIDASE M20"/>
    <property type="match status" value="1"/>
</dbReference>
<dbReference type="CDD" id="cd05673">
    <property type="entry name" value="M20_Acy1L2_AbgB"/>
    <property type="match status" value="1"/>
</dbReference>
<dbReference type="InterPro" id="IPR011650">
    <property type="entry name" value="Peptidase_M20_dimer"/>
</dbReference>
<dbReference type="InterPro" id="IPR036264">
    <property type="entry name" value="Bact_exopeptidase_dim_dom"/>
</dbReference>
<dbReference type="InterPro" id="IPR017439">
    <property type="entry name" value="Amidohydrolase"/>
</dbReference>
<dbReference type="RefSeq" id="WP_013171219.1">
    <property type="nucleotide sequence ID" value="NC_014219.1"/>
</dbReference>
<evidence type="ECO:0000313" key="2">
    <source>
        <dbReference type="EMBL" id="ADH97790.1"/>
    </source>
</evidence>
<dbReference type="STRING" id="439292.Bsel_0246"/>
<dbReference type="FunFam" id="3.30.70.360:FF:000004">
    <property type="entry name" value="Peptidase M20 domain-containing protein 2"/>
    <property type="match status" value="1"/>
</dbReference>
<dbReference type="SUPFAM" id="SSF55031">
    <property type="entry name" value="Bacterial exopeptidase dimerisation domain"/>
    <property type="match status" value="1"/>
</dbReference>
<dbReference type="OrthoDB" id="9781032at2"/>
<organism evidence="2 3">
    <name type="scientific">Bacillus selenitireducens (strain ATCC 700615 / DSM 15326 / MLS10)</name>
    <dbReference type="NCBI Taxonomy" id="439292"/>
    <lineage>
        <taxon>Bacteria</taxon>
        <taxon>Bacillati</taxon>
        <taxon>Bacillota</taxon>
        <taxon>Bacilli</taxon>
        <taxon>Bacillales</taxon>
        <taxon>Bacillaceae</taxon>
        <taxon>Salisediminibacterium</taxon>
    </lineage>
</organism>
<dbReference type="Pfam" id="PF01546">
    <property type="entry name" value="Peptidase_M20"/>
    <property type="match status" value="1"/>
</dbReference>
<dbReference type="NCBIfam" id="TIGR01891">
    <property type="entry name" value="amidohydrolases"/>
    <property type="match status" value="1"/>
</dbReference>
<dbReference type="InterPro" id="IPR052030">
    <property type="entry name" value="Peptidase_M20/M20A_hydrolases"/>
</dbReference>
<dbReference type="GO" id="GO:0071713">
    <property type="term" value="F:para-aminobenzoyl-glutamate hydrolase activity"/>
    <property type="evidence" value="ECO:0007669"/>
    <property type="project" value="TreeGrafter"/>
</dbReference>
<dbReference type="KEGG" id="bse:Bsel_0246"/>
<accession>D6XWE8</accession>
<dbReference type="AlphaFoldDB" id="D6XWE8"/>
<dbReference type="GO" id="GO:0005737">
    <property type="term" value="C:cytoplasm"/>
    <property type="evidence" value="ECO:0007669"/>
    <property type="project" value="TreeGrafter"/>
</dbReference>
<sequence>MNGYTAWINNHFQEKGERWTEVSDHIWANPETRFRETSSSEYLIAQLEKAGFTVDRSVAGMETAFVGETGTGGPVLAFLGEFDALPGLSQRADVAVQEAVDQDGNGHGCGHHLLGTSALAAAVAMKEYLEETGQQGTVRYYGCPAEEGGSGKTFMVREGLFDDVDAAFTWHPASITGVWSFSTLANVQATFRFKGKSAHAAAAPHLGRSALDAVELMNVGVNYLREHIVDDARIHYAITSTGGHSPNVVQAEAEVVHLIRAPLVNDANEIFDRVRDVAKGAALMTGTSVEVLIDKGCSNYIPNHALGQKMGDVIQQFGAPPFSEEEKKQAAVFQEALSPQEIEGERRLLAPFSFALNEPLSTIPIPYTKTDKILPGSTDVGDVSWVTPTVQAVGACFAVGTPLHTWQLVAQGKSAYAHKGMIHVAKILAGTAIATLEDPELLLDAQEELRAFKDGKAYESPIPKEVHVGDIVSRLG</sequence>
<keyword evidence="3" id="KW-1185">Reference proteome</keyword>
<protein>
    <submittedName>
        <fullName evidence="2">Amidohydrolase</fullName>
    </submittedName>
</protein>
<dbReference type="InterPro" id="IPR002933">
    <property type="entry name" value="Peptidase_M20"/>
</dbReference>
<dbReference type="SUPFAM" id="SSF53187">
    <property type="entry name" value="Zn-dependent exopeptidases"/>
    <property type="match status" value="1"/>
</dbReference>
<evidence type="ECO:0000259" key="1">
    <source>
        <dbReference type="Pfam" id="PF07687"/>
    </source>
</evidence>
<name>D6XWE8_BACIE</name>
<dbReference type="EMBL" id="CP001791">
    <property type="protein sequence ID" value="ADH97790.1"/>
    <property type="molecule type" value="Genomic_DNA"/>
</dbReference>
<dbReference type="GO" id="GO:0046657">
    <property type="term" value="P:folic acid catabolic process"/>
    <property type="evidence" value="ECO:0007669"/>
    <property type="project" value="TreeGrafter"/>
</dbReference>